<comment type="similarity">
    <text evidence="1">Belongs to the peptidase C40 family.</text>
</comment>
<evidence type="ECO:0000256" key="1">
    <source>
        <dbReference type="ARBA" id="ARBA00007074"/>
    </source>
</evidence>
<dbReference type="Pfam" id="PF00877">
    <property type="entry name" value="NLPC_P60"/>
    <property type="match status" value="1"/>
</dbReference>
<dbReference type="Gene3D" id="3.90.1720.10">
    <property type="entry name" value="endopeptidase domain like (from Nostoc punctiforme)"/>
    <property type="match status" value="1"/>
</dbReference>
<accession>A0ABV5RJK8</accession>
<dbReference type="InterPro" id="IPR038765">
    <property type="entry name" value="Papain-like_cys_pep_sf"/>
</dbReference>
<keyword evidence="7" id="KW-1185">Reference proteome</keyword>
<gene>
    <name evidence="6" type="ORF">ACFFTL_38795</name>
</gene>
<evidence type="ECO:0000256" key="4">
    <source>
        <dbReference type="ARBA" id="ARBA00022807"/>
    </source>
</evidence>
<dbReference type="EMBL" id="JBHMCG010000162">
    <property type="protein sequence ID" value="MFB9578060.1"/>
    <property type="molecule type" value="Genomic_DNA"/>
</dbReference>
<dbReference type="InterPro" id="IPR051794">
    <property type="entry name" value="PG_Endopeptidase_C40"/>
</dbReference>
<dbReference type="Proteomes" id="UP001589710">
    <property type="component" value="Unassembled WGS sequence"/>
</dbReference>
<organism evidence="6 7">
    <name type="scientific">Streptomyces yanii</name>
    <dbReference type="NCBI Taxonomy" id="78510"/>
    <lineage>
        <taxon>Bacteria</taxon>
        <taxon>Bacillati</taxon>
        <taxon>Actinomycetota</taxon>
        <taxon>Actinomycetes</taxon>
        <taxon>Kitasatosporales</taxon>
        <taxon>Streptomycetaceae</taxon>
        <taxon>Streptomyces</taxon>
    </lineage>
</organism>
<comment type="caution">
    <text evidence="6">The sequence shown here is derived from an EMBL/GenBank/DDBJ whole genome shotgun (WGS) entry which is preliminary data.</text>
</comment>
<proteinExistence type="inferred from homology"/>
<dbReference type="SUPFAM" id="SSF54001">
    <property type="entry name" value="Cysteine proteinases"/>
    <property type="match status" value="1"/>
</dbReference>
<evidence type="ECO:0000313" key="6">
    <source>
        <dbReference type="EMBL" id="MFB9578060.1"/>
    </source>
</evidence>
<evidence type="ECO:0000256" key="3">
    <source>
        <dbReference type="ARBA" id="ARBA00022801"/>
    </source>
</evidence>
<dbReference type="PROSITE" id="PS51935">
    <property type="entry name" value="NLPC_P60"/>
    <property type="match status" value="1"/>
</dbReference>
<sequence length="83" mass="9010">MTQRQHPRDWYDCSSLMQRAYGVAGIEVTRTTYTQINDGGAVSAKALQPGDLVFTNGTASRPEHVAMFISDGLVVHAPDQDAS</sequence>
<feature type="domain" description="NlpC/P60" evidence="5">
    <location>
        <begin position="1"/>
        <end position="83"/>
    </location>
</feature>
<evidence type="ECO:0000313" key="7">
    <source>
        <dbReference type="Proteomes" id="UP001589710"/>
    </source>
</evidence>
<evidence type="ECO:0000259" key="5">
    <source>
        <dbReference type="PROSITE" id="PS51935"/>
    </source>
</evidence>
<name>A0ABV5RJK8_9ACTN</name>
<keyword evidence="4" id="KW-0788">Thiol protease</keyword>
<dbReference type="PANTHER" id="PTHR47359">
    <property type="entry name" value="PEPTIDOGLYCAN DL-ENDOPEPTIDASE CWLO"/>
    <property type="match status" value="1"/>
</dbReference>
<evidence type="ECO:0000256" key="2">
    <source>
        <dbReference type="ARBA" id="ARBA00022670"/>
    </source>
</evidence>
<dbReference type="RefSeq" id="WP_345509486.1">
    <property type="nucleotide sequence ID" value="NZ_BAAAXD010000002.1"/>
</dbReference>
<keyword evidence="2" id="KW-0645">Protease</keyword>
<dbReference type="PANTHER" id="PTHR47359:SF3">
    <property type="entry name" value="NLP_P60 DOMAIN-CONTAINING PROTEIN-RELATED"/>
    <property type="match status" value="1"/>
</dbReference>
<keyword evidence="3" id="KW-0378">Hydrolase</keyword>
<protein>
    <submittedName>
        <fullName evidence="6">C40 family peptidase</fullName>
    </submittedName>
</protein>
<reference evidence="6 7" key="1">
    <citation type="submission" date="2024-09" db="EMBL/GenBank/DDBJ databases">
        <authorList>
            <person name="Sun Q."/>
            <person name="Mori K."/>
        </authorList>
    </citation>
    <scope>NUCLEOTIDE SEQUENCE [LARGE SCALE GENOMIC DNA]</scope>
    <source>
        <strain evidence="6 7">JCM 3331</strain>
    </source>
</reference>
<dbReference type="InterPro" id="IPR000064">
    <property type="entry name" value="NLP_P60_dom"/>
</dbReference>